<sequence>MTVEQFMAGNAVIGVLEADHGAASGLRYSLPEAGYVVREVRGSKMRTVDALFDEFAAAFQFPYYFGANKDAFDEVMRDLDEFVGAAPGYVVVVRDADQLLADDPDQLSWFADAMSFYAENWADRTDPATFRVVLHTADAAFAKHTPSGAVALNL</sequence>
<proteinExistence type="inferred from homology"/>
<accession>A0A5A7SEP2</accession>
<dbReference type="OrthoDB" id="5184890at2"/>
<dbReference type="RefSeq" id="WP_149430755.1">
    <property type="nucleotide sequence ID" value="NZ_VLNY01000005.1"/>
</dbReference>
<dbReference type="InterPro" id="IPR035905">
    <property type="entry name" value="Barstar-like_sf"/>
</dbReference>
<comment type="caution">
    <text evidence="3">The sequence shown here is derived from an EMBL/GenBank/DDBJ whole genome shotgun (WGS) entry which is preliminary data.</text>
</comment>
<evidence type="ECO:0000259" key="2">
    <source>
        <dbReference type="Pfam" id="PF01337"/>
    </source>
</evidence>
<protein>
    <submittedName>
        <fullName evidence="3">Barstar family protein</fullName>
    </submittedName>
</protein>
<evidence type="ECO:0000256" key="1">
    <source>
        <dbReference type="ARBA" id="ARBA00006845"/>
    </source>
</evidence>
<dbReference type="SUPFAM" id="SSF52038">
    <property type="entry name" value="Barstar-related"/>
    <property type="match status" value="1"/>
</dbReference>
<evidence type="ECO:0000313" key="3">
    <source>
        <dbReference type="EMBL" id="KAA0022701.1"/>
    </source>
</evidence>
<feature type="domain" description="Barstar (barnase inhibitor)" evidence="2">
    <location>
        <begin position="37"/>
        <end position="129"/>
    </location>
</feature>
<dbReference type="Pfam" id="PF01337">
    <property type="entry name" value="Barstar"/>
    <property type="match status" value="1"/>
</dbReference>
<gene>
    <name evidence="3" type="ORF">FOY51_13545</name>
</gene>
<dbReference type="Gene3D" id="3.30.370.10">
    <property type="entry name" value="Barstar-like"/>
    <property type="match status" value="1"/>
</dbReference>
<comment type="similarity">
    <text evidence="1">Belongs to the barstar family.</text>
</comment>
<reference evidence="3 4" key="1">
    <citation type="submission" date="2019-07" db="EMBL/GenBank/DDBJ databases">
        <title>Rhodococcus cavernicolus sp. nov., isolated from a cave.</title>
        <authorList>
            <person name="Lee S.D."/>
        </authorList>
    </citation>
    <scope>NUCLEOTIDE SEQUENCE [LARGE SCALE GENOMIC DNA]</scope>
    <source>
        <strain evidence="3 4">C1-24</strain>
    </source>
</reference>
<dbReference type="EMBL" id="VLNY01000005">
    <property type="protein sequence ID" value="KAA0022701.1"/>
    <property type="molecule type" value="Genomic_DNA"/>
</dbReference>
<keyword evidence="4" id="KW-1185">Reference proteome</keyword>
<dbReference type="AlphaFoldDB" id="A0A5A7SEP2"/>
<dbReference type="Proteomes" id="UP000322244">
    <property type="component" value="Unassembled WGS sequence"/>
</dbReference>
<evidence type="ECO:0000313" key="4">
    <source>
        <dbReference type="Proteomes" id="UP000322244"/>
    </source>
</evidence>
<organism evidence="3 4">
    <name type="scientific">Antrihabitans cavernicola</name>
    <dbReference type="NCBI Taxonomy" id="2495913"/>
    <lineage>
        <taxon>Bacteria</taxon>
        <taxon>Bacillati</taxon>
        <taxon>Actinomycetota</taxon>
        <taxon>Actinomycetes</taxon>
        <taxon>Mycobacteriales</taxon>
        <taxon>Nocardiaceae</taxon>
        <taxon>Antrihabitans</taxon>
    </lineage>
</organism>
<dbReference type="InterPro" id="IPR000468">
    <property type="entry name" value="Barstar"/>
</dbReference>
<name>A0A5A7SEP2_9NOCA</name>